<dbReference type="InterPro" id="IPR029063">
    <property type="entry name" value="SAM-dependent_MTases_sf"/>
</dbReference>
<dbReference type="Gene3D" id="1.10.8.10">
    <property type="entry name" value="DNA helicase RuvA subunit, C-terminal domain"/>
    <property type="match status" value="1"/>
</dbReference>
<dbReference type="HAMAP" id="MF_02126">
    <property type="entry name" value="RF_methyltr_PrmC"/>
    <property type="match status" value="1"/>
</dbReference>
<dbReference type="InterPro" id="IPR002052">
    <property type="entry name" value="DNA_methylase_N6_adenine_CS"/>
</dbReference>
<dbReference type="GO" id="GO:0003676">
    <property type="term" value="F:nucleic acid binding"/>
    <property type="evidence" value="ECO:0007669"/>
    <property type="project" value="InterPro"/>
</dbReference>
<dbReference type="Pfam" id="PF05175">
    <property type="entry name" value="MTS"/>
    <property type="match status" value="1"/>
</dbReference>
<feature type="binding site" evidence="5">
    <location>
        <begin position="192"/>
        <end position="195"/>
    </location>
    <ligand>
        <name>substrate</name>
    </ligand>
</feature>
<comment type="caution">
    <text evidence="5">Lacks conserved residue(s) required for the propagation of feature annotation.</text>
</comment>
<gene>
    <name evidence="5 8" type="primary">prmC</name>
    <name evidence="8" type="ORF">E2636_13520</name>
</gene>
<dbReference type="Proteomes" id="UP000294292">
    <property type="component" value="Chromosome"/>
</dbReference>
<comment type="function">
    <text evidence="5">Methylates the class 1 translation termination release factors RF1/PrfA and RF2/PrfB on the glutamine residue of the universally conserved GGQ motif.</text>
</comment>
<feature type="binding site" evidence="5">
    <location>
        <begin position="127"/>
        <end position="131"/>
    </location>
    <ligand>
        <name>S-adenosyl-L-methionine</name>
        <dbReference type="ChEBI" id="CHEBI:59789"/>
    </ligand>
</feature>
<accession>A0A4P7A0F0</accession>
<dbReference type="PANTHER" id="PTHR18895">
    <property type="entry name" value="HEMK METHYLTRANSFERASE"/>
    <property type="match status" value="1"/>
</dbReference>
<dbReference type="SUPFAM" id="SSF53335">
    <property type="entry name" value="S-adenosyl-L-methionine-dependent methyltransferases"/>
    <property type="match status" value="1"/>
</dbReference>
<dbReference type="InterPro" id="IPR050320">
    <property type="entry name" value="N5-glutamine_MTase"/>
</dbReference>
<name>A0A4P7A0F0_9BACL</name>
<evidence type="ECO:0000313" key="8">
    <source>
        <dbReference type="EMBL" id="QBP42103.1"/>
    </source>
</evidence>
<dbReference type="GO" id="GO:0102559">
    <property type="term" value="F:peptide chain release factor N(5)-glutamine methyltransferase activity"/>
    <property type="evidence" value="ECO:0007669"/>
    <property type="project" value="UniProtKB-EC"/>
</dbReference>
<evidence type="ECO:0000259" key="6">
    <source>
        <dbReference type="Pfam" id="PF05175"/>
    </source>
</evidence>
<dbReference type="NCBIfam" id="TIGR03534">
    <property type="entry name" value="RF_mod_PrmC"/>
    <property type="match status" value="1"/>
</dbReference>
<keyword evidence="9" id="KW-1185">Reference proteome</keyword>
<dbReference type="EMBL" id="CP038015">
    <property type="protein sequence ID" value="QBP42103.1"/>
    <property type="molecule type" value="Genomic_DNA"/>
</dbReference>
<dbReference type="Pfam" id="PF17827">
    <property type="entry name" value="PrmC_N"/>
    <property type="match status" value="1"/>
</dbReference>
<evidence type="ECO:0000256" key="2">
    <source>
        <dbReference type="ARBA" id="ARBA00022679"/>
    </source>
</evidence>
<dbReference type="InterPro" id="IPR004556">
    <property type="entry name" value="HemK-like"/>
</dbReference>
<keyword evidence="3 5" id="KW-0949">S-adenosyl-L-methionine</keyword>
<comment type="catalytic activity">
    <reaction evidence="4 5">
        <text>L-glutaminyl-[peptide chain release factor] + S-adenosyl-L-methionine = N(5)-methyl-L-glutaminyl-[peptide chain release factor] + S-adenosyl-L-homocysteine + H(+)</text>
        <dbReference type="Rhea" id="RHEA:42896"/>
        <dbReference type="Rhea" id="RHEA-COMP:10271"/>
        <dbReference type="Rhea" id="RHEA-COMP:10272"/>
        <dbReference type="ChEBI" id="CHEBI:15378"/>
        <dbReference type="ChEBI" id="CHEBI:30011"/>
        <dbReference type="ChEBI" id="CHEBI:57856"/>
        <dbReference type="ChEBI" id="CHEBI:59789"/>
        <dbReference type="ChEBI" id="CHEBI:61891"/>
        <dbReference type="EC" id="2.1.1.297"/>
    </reaction>
</comment>
<keyword evidence="1 5" id="KW-0489">Methyltransferase</keyword>
<dbReference type="CDD" id="cd02440">
    <property type="entry name" value="AdoMet_MTases"/>
    <property type="match status" value="1"/>
</dbReference>
<dbReference type="OrthoDB" id="9800643at2"/>
<dbReference type="InterPro" id="IPR040758">
    <property type="entry name" value="PrmC_N"/>
</dbReference>
<sequence length="288" mass="32874">MKPMCKYVYEALARASSFLSENGREEVVARMLLQHVLNKTHVELMIDMREEISVQQFERYWSLIEEHRAGKPVQYIMGTEEFYGRTFQVNQDVLIPRPETEELIVETISRIKRMFNKQSKLNLADIGTGSGAIAVTMKLENPTLEVTATDLSFEALEVAKLNATELDANITFIQGDLTRPISDEKWDIVLSNPPYISQDEAPTLSDTVLNYEPHRALFADEEGLYLYKRLAQELPAILKRPALIGLEIGYKQGPVVQSIFQKSFPTARVEIVKDINGKERMIFCEIVE</sequence>
<feature type="domain" description="Methyltransferase small" evidence="6">
    <location>
        <begin position="115"/>
        <end position="200"/>
    </location>
</feature>
<keyword evidence="2 5" id="KW-0808">Transferase</keyword>
<evidence type="ECO:0000313" key="9">
    <source>
        <dbReference type="Proteomes" id="UP000294292"/>
    </source>
</evidence>
<proteinExistence type="inferred from homology"/>
<protein>
    <recommendedName>
        <fullName evidence="5">Release factor glutamine methyltransferase</fullName>
        <shortName evidence="5">RF MTase</shortName>
        <ecNumber evidence="5">2.1.1.297</ecNumber>
    </recommendedName>
    <alternativeName>
        <fullName evidence="5">N5-glutamine methyltransferase PrmC</fullName>
    </alternativeName>
    <alternativeName>
        <fullName evidence="5">Protein-(glutamine-N5) MTase PrmC</fullName>
    </alternativeName>
    <alternativeName>
        <fullName evidence="5">Protein-glutamine N-methyltransferase PrmC</fullName>
    </alternativeName>
</protein>
<evidence type="ECO:0000256" key="1">
    <source>
        <dbReference type="ARBA" id="ARBA00022603"/>
    </source>
</evidence>
<feature type="domain" description="Release factor glutamine methyltransferase N-terminal" evidence="7">
    <location>
        <begin position="10"/>
        <end position="78"/>
    </location>
</feature>
<feature type="binding site" evidence="5">
    <location>
        <position position="150"/>
    </location>
    <ligand>
        <name>S-adenosyl-L-methionine</name>
        <dbReference type="ChEBI" id="CHEBI:59789"/>
    </ligand>
</feature>
<dbReference type="PROSITE" id="PS00092">
    <property type="entry name" value="N6_MTASE"/>
    <property type="match status" value="1"/>
</dbReference>
<dbReference type="InterPro" id="IPR007848">
    <property type="entry name" value="Small_mtfrase_dom"/>
</dbReference>
<dbReference type="KEGG" id="panc:E2636_13520"/>
<organism evidence="8 9">
    <name type="scientific">Paenisporosarcina antarctica</name>
    <dbReference type="NCBI Taxonomy" id="417367"/>
    <lineage>
        <taxon>Bacteria</taxon>
        <taxon>Bacillati</taxon>
        <taxon>Bacillota</taxon>
        <taxon>Bacilli</taxon>
        <taxon>Bacillales</taxon>
        <taxon>Caryophanaceae</taxon>
        <taxon>Paenisporosarcina</taxon>
    </lineage>
</organism>
<dbReference type="Gene3D" id="3.40.50.150">
    <property type="entry name" value="Vaccinia Virus protein VP39"/>
    <property type="match status" value="1"/>
</dbReference>
<evidence type="ECO:0000256" key="3">
    <source>
        <dbReference type="ARBA" id="ARBA00022691"/>
    </source>
</evidence>
<comment type="similarity">
    <text evidence="5">Belongs to the protein N5-glutamine methyltransferase family. PrmC subfamily.</text>
</comment>
<evidence type="ECO:0000256" key="5">
    <source>
        <dbReference type="HAMAP-Rule" id="MF_02126"/>
    </source>
</evidence>
<evidence type="ECO:0000256" key="4">
    <source>
        <dbReference type="ARBA" id="ARBA00048391"/>
    </source>
</evidence>
<dbReference type="GO" id="GO:0032259">
    <property type="term" value="P:methylation"/>
    <property type="evidence" value="ECO:0007669"/>
    <property type="project" value="UniProtKB-KW"/>
</dbReference>
<dbReference type="NCBIfam" id="TIGR00536">
    <property type="entry name" value="hemK_fam"/>
    <property type="match status" value="1"/>
</dbReference>
<dbReference type="AlphaFoldDB" id="A0A4P7A0F0"/>
<dbReference type="RefSeq" id="WP_134210667.1">
    <property type="nucleotide sequence ID" value="NZ_CP038015.1"/>
</dbReference>
<evidence type="ECO:0000259" key="7">
    <source>
        <dbReference type="Pfam" id="PF17827"/>
    </source>
</evidence>
<dbReference type="EC" id="2.1.1.297" evidence="5"/>
<dbReference type="InterPro" id="IPR019874">
    <property type="entry name" value="RF_methyltr_PrmC"/>
</dbReference>
<feature type="binding site" evidence="5">
    <location>
        <position position="192"/>
    </location>
    <ligand>
        <name>S-adenosyl-L-methionine</name>
        <dbReference type="ChEBI" id="CHEBI:59789"/>
    </ligand>
</feature>
<reference evidence="8 9" key="1">
    <citation type="submission" date="2019-03" db="EMBL/GenBank/DDBJ databases">
        <title>Complete genome sequence of Paenisporosarcina antarctica CGMCC 1.6503T.</title>
        <authorList>
            <person name="Rong J.-C."/>
            <person name="Chi N.-Y."/>
            <person name="Zhang Q.-F."/>
        </authorList>
    </citation>
    <scope>NUCLEOTIDE SEQUENCE [LARGE SCALE GENOMIC DNA]</scope>
    <source>
        <strain evidence="8 9">CGMCC 1.6503</strain>
    </source>
</reference>
<dbReference type="PANTHER" id="PTHR18895:SF74">
    <property type="entry name" value="MTRF1L RELEASE FACTOR GLUTAMINE METHYLTRANSFERASE"/>
    <property type="match status" value="1"/>
</dbReference>